<reference evidence="1" key="1">
    <citation type="submission" date="2018-05" db="EMBL/GenBank/DDBJ databases">
        <authorList>
            <person name="Lanie J.A."/>
            <person name="Ng W.-L."/>
            <person name="Kazmierczak K.M."/>
            <person name="Andrzejewski T.M."/>
            <person name="Davidsen T.M."/>
            <person name="Wayne K.J."/>
            <person name="Tettelin H."/>
            <person name="Glass J.I."/>
            <person name="Rusch D."/>
            <person name="Podicherti R."/>
            <person name="Tsui H.-C.T."/>
            <person name="Winkler M.E."/>
        </authorList>
    </citation>
    <scope>NUCLEOTIDE SEQUENCE</scope>
</reference>
<dbReference type="AlphaFoldDB" id="A0A383D9P8"/>
<gene>
    <name evidence="1" type="ORF">METZ01_LOCUS494046</name>
</gene>
<name>A0A383D9P8_9ZZZZ</name>
<proteinExistence type="predicted"/>
<evidence type="ECO:0000313" key="1">
    <source>
        <dbReference type="EMBL" id="SVE41192.1"/>
    </source>
</evidence>
<organism evidence="1">
    <name type="scientific">marine metagenome</name>
    <dbReference type="NCBI Taxonomy" id="408172"/>
    <lineage>
        <taxon>unclassified sequences</taxon>
        <taxon>metagenomes</taxon>
        <taxon>ecological metagenomes</taxon>
    </lineage>
</organism>
<protein>
    <submittedName>
        <fullName evidence="1">Uncharacterized protein</fullName>
    </submittedName>
</protein>
<dbReference type="EMBL" id="UINC01215491">
    <property type="protein sequence ID" value="SVE41192.1"/>
    <property type="molecule type" value="Genomic_DNA"/>
</dbReference>
<sequence>MQGETSMIRLSAFSDPALSTIDNPSVHRLAKEKKPI</sequence>
<accession>A0A383D9P8</accession>